<keyword evidence="2" id="KW-1185">Reference proteome</keyword>
<sequence>MLTVIKNLFVPQKDYAGRDIDNMILRLATRTGTDITAWSYLKEHSVYENTMTGMRIYPHELSKYAA</sequence>
<comment type="caution">
    <text evidence="1">The sequence shown here is derived from an EMBL/GenBank/DDBJ whole genome shotgun (WGS) entry which is preliminary data.</text>
</comment>
<evidence type="ECO:0000313" key="2">
    <source>
        <dbReference type="Proteomes" id="UP001169719"/>
    </source>
</evidence>
<evidence type="ECO:0000313" key="1">
    <source>
        <dbReference type="EMBL" id="MDN2482942.1"/>
    </source>
</evidence>
<reference evidence="1" key="1">
    <citation type="submission" date="2024-05" db="EMBL/GenBank/DDBJ databases">
        <title>Genome Sequences of Four Agar- Degrading Marine Bacteria.</title>
        <authorList>
            <person name="Phillips E.K."/>
            <person name="Shaffer J.C."/>
            <person name="Henson M.W."/>
            <person name="Temperton B."/>
            <person name="Thrash C.J."/>
            <person name="Martin M.O."/>
        </authorList>
    </citation>
    <scope>NUCLEOTIDE SEQUENCE</scope>
    <source>
        <strain evidence="1">EKP203</strain>
    </source>
</reference>
<protein>
    <submittedName>
        <fullName evidence="1">Uncharacterized protein</fullName>
    </submittedName>
</protein>
<dbReference type="EMBL" id="JAUEOZ010000002">
    <property type="protein sequence ID" value="MDN2482942.1"/>
    <property type="molecule type" value="Genomic_DNA"/>
</dbReference>
<gene>
    <name evidence="1" type="ORF">QWJ08_16490</name>
</gene>
<dbReference type="Proteomes" id="UP001169719">
    <property type="component" value="Unassembled WGS sequence"/>
</dbReference>
<dbReference type="RefSeq" id="WP_264875722.1">
    <property type="nucleotide sequence ID" value="NZ_BLAT01000002.1"/>
</dbReference>
<proteinExistence type="predicted"/>
<organism evidence="1 2">
    <name type="scientific">Vibrio agarivorans</name>
    <dbReference type="NCBI Taxonomy" id="153622"/>
    <lineage>
        <taxon>Bacteria</taxon>
        <taxon>Pseudomonadati</taxon>
        <taxon>Pseudomonadota</taxon>
        <taxon>Gammaproteobacteria</taxon>
        <taxon>Vibrionales</taxon>
        <taxon>Vibrionaceae</taxon>
        <taxon>Vibrio</taxon>
    </lineage>
</organism>
<name>A0ABT7Y4M0_9VIBR</name>
<accession>A0ABT7Y4M0</accession>